<protein>
    <submittedName>
        <fullName evidence="3">Fec operon regulator FecR</fullName>
    </submittedName>
</protein>
<dbReference type="Pfam" id="PF04773">
    <property type="entry name" value="FecR"/>
    <property type="match status" value="1"/>
</dbReference>
<dbReference type="RefSeq" id="WP_124078496.1">
    <property type="nucleotide sequence ID" value="NZ_UWPJ01000011.1"/>
</dbReference>
<sequence>MTTAGSAPFNQLVRQAIDWAVLLQSDRADDGARHACRCWRDSDPDRERAWQRVQQVLAAVRQDIGLLPSAGAAHAVLRASAERAGRRKALKLLTASLATALSAGWLAERHLPWQRLAADHYTGVGERKTVLLADGTRLVLNTDSAVSVRFDAAQRLIVLTRGEAALASGADSRSPRHRPLKVQTRHGLFEALGTRFIVRLEPASSMLTVEEGAVAIYPRDARGAPVIARAGMAYRTDGAAAVPADTRGLDSASWVHGALSVRNMRLADFLAEVARYRAGRVDCDEAVGELRLSGVYRLDDSDELLAMLPDILPVQVRYRTRYWVHVGAR</sequence>
<dbReference type="GO" id="GO:0016989">
    <property type="term" value="F:sigma factor antagonist activity"/>
    <property type="evidence" value="ECO:0007669"/>
    <property type="project" value="TreeGrafter"/>
</dbReference>
<dbReference type="InterPro" id="IPR006860">
    <property type="entry name" value="FecR"/>
</dbReference>
<dbReference type="EMBL" id="UWPJ01000011">
    <property type="protein sequence ID" value="VCU69139.1"/>
    <property type="molecule type" value="Genomic_DNA"/>
</dbReference>
<feature type="domain" description="FecR protein" evidence="1">
    <location>
        <begin position="120"/>
        <end position="214"/>
    </location>
</feature>
<evidence type="ECO:0000259" key="1">
    <source>
        <dbReference type="Pfam" id="PF04773"/>
    </source>
</evidence>
<name>A0A3P4AYJ0_9BURK</name>
<dbReference type="AlphaFoldDB" id="A0A3P4AYJ0"/>
<feature type="domain" description="FecR N-terminal" evidence="2">
    <location>
        <begin position="14"/>
        <end position="56"/>
    </location>
</feature>
<dbReference type="Gene3D" id="2.60.120.1440">
    <property type="match status" value="1"/>
</dbReference>
<dbReference type="OrthoDB" id="1100567at2"/>
<proteinExistence type="predicted"/>
<organism evidence="3 4">
    <name type="scientific">Pigmentiphaga humi</name>
    <dbReference type="NCBI Taxonomy" id="2478468"/>
    <lineage>
        <taxon>Bacteria</taxon>
        <taxon>Pseudomonadati</taxon>
        <taxon>Pseudomonadota</taxon>
        <taxon>Betaproteobacteria</taxon>
        <taxon>Burkholderiales</taxon>
        <taxon>Alcaligenaceae</taxon>
        <taxon>Pigmentiphaga</taxon>
    </lineage>
</organism>
<reference evidence="3 4" key="1">
    <citation type="submission" date="2018-10" db="EMBL/GenBank/DDBJ databases">
        <authorList>
            <person name="Criscuolo A."/>
        </authorList>
    </citation>
    <scope>NUCLEOTIDE SEQUENCE [LARGE SCALE GENOMIC DNA]</scope>
    <source>
        <strain evidence="3">DnA1</strain>
    </source>
</reference>
<dbReference type="PIRSF" id="PIRSF018266">
    <property type="entry name" value="FecR"/>
    <property type="match status" value="1"/>
</dbReference>
<accession>A0A3P4AYJ0</accession>
<dbReference type="InterPro" id="IPR012373">
    <property type="entry name" value="Ferrdict_sens_TM"/>
</dbReference>
<dbReference type="PANTHER" id="PTHR30273">
    <property type="entry name" value="PERIPLASMIC SIGNAL SENSOR AND SIGMA FACTOR ACTIVATOR FECR-RELATED"/>
    <property type="match status" value="1"/>
</dbReference>
<dbReference type="Proteomes" id="UP000277294">
    <property type="component" value="Unassembled WGS sequence"/>
</dbReference>
<dbReference type="PANTHER" id="PTHR30273:SF2">
    <property type="entry name" value="PROTEIN FECR"/>
    <property type="match status" value="1"/>
</dbReference>
<dbReference type="InterPro" id="IPR032623">
    <property type="entry name" value="FecR_N"/>
</dbReference>
<evidence type="ECO:0000259" key="2">
    <source>
        <dbReference type="Pfam" id="PF16220"/>
    </source>
</evidence>
<gene>
    <name evidence="3" type="ORF">PIGHUM_01199</name>
</gene>
<keyword evidence="4" id="KW-1185">Reference proteome</keyword>
<evidence type="ECO:0000313" key="4">
    <source>
        <dbReference type="Proteomes" id="UP000277294"/>
    </source>
</evidence>
<evidence type="ECO:0000313" key="3">
    <source>
        <dbReference type="EMBL" id="VCU69139.1"/>
    </source>
</evidence>
<dbReference type="Pfam" id="PF16220">
    <property type="entry name" value="DUF4880"/>
    <property type="match status" value="1"/>
</dbReference>